<dbReference type="Pfam" id="PF00168">
    <property type="entry name" value="C2"/>
    <property type="match status" value="1"/>
</dbReference>
<evidence type="ECO:0000313" key="4">
    <source>
        <dbReference type="EMBL" id="KRX00777.1"/>
    </source>
</evidence>
<dbReference type="SUPFAM" id="SSF53300">
    <property type="entry name" value="vWA-like"/>
    <property type="match status" value="1"/>
</dbReference>
<dbReference type="Proteomes" id="UP000054937">
    <property type="component" value="Unassembled WGS sequence"/>
</dbReference>
<dbReference type="GO" id="GO:0071277">
    <property type="term" value="P:cellular response to calcium ion"/>
    <property type="evidence" value="ECO:0007669"/>
    <property type="project" value="TreeGrafter"/>
</dbReference>
<dbReference type="EMBL" id="LDAU01000182">
    <property type="protein sequence ID" value="KRX00777.1"/>
    <property type="molecule type" value="Genomic_DNA"/>
</dbReference>
<dbReference type="SUPFAM" id="SSF49562">
    <property type="entry name" value="C2 domain (Calcium/lipid-binding domain, CaLB)"/>
    <property type="match status" value="1"/>
</dbReference>
<dbReference type="OrthoDB" id="5855668at2759"/>
<accession>A0A0V0QEY7</accession>
<dbReference type="AlphaFoldDB" id="A0A0V0QEY7"/>
<evidence type="ECO:0000259" key="2">
    <source>
        <dbReference type="Pfam" id="PF00168"/>
    </source>
</evidence>
<sequence length="416" mass="48351">MSVQKKQEEDKFLLYETEVFKSTLQVDFQKITFNYGKLCLADKNQPIKIEVWDYKKEHKQDKLGEIVFSINDIELDNMTKFDIVDQNFSKKGEMVLKDFNRVKKKNFLNYIESGTNIFLNIGIDFSSQKYSNRASSFKHNDQHSYREALKKITSVLLPYDSDQSVPMYGISGKTAQSGEYQTFFQLNEQNLEATGYENIIKFYDESLKNVKLGETLQIAPIIEKLNEISKQHLQDGVNGYHVLLILTDGAIDDMQETKKQIIQSSGLPLSIIIVGLKNYNYCSEEEYDNNYQYMKILDGDQGLFDSDGNKASRDLVKFVDYQKYRYNTKILTSQILDQLPQQLCQYMEALNEVTDLSTKTTINKTSMNQSLIDGSEQNTIGENQTINPLIENDTRFKRKKNYKLDKQNYNIKNYEL</sequence>
<evidence type="ECO:0000313" key="5">
    <source>
        <dbReference type="Proteomes" id="UP000054937"/>
    </source>
</evidence>
<dbReference type="PANTHER" id="PTHR10857">
    <property type="entry name" value="COPINE"/>
    <property type="match status" value="1"/>
</dbReference>
<dbReference type="InterPro" id="IPR010734">
    <property type="entry name" value="Copine_C"/>
</dbReference>
<proteinExistence type="inferred from homology"/>
<dbReference type="InterPro" id="IPR035892">
    <property type="entry name" value="C2_domain_sf"/>
</dbReference>
<dbReference type="OMA" id="STRYREM"/>
<name>A0A0V0QEY7_PSEPJ</name>
<dbReference type="InterPro" id="IPR000008">
    <property type="entry name" value="C2_dom"/>
</dbReference>
<reference evidence="4 5" key="1">
    <citation type="journal article" date="2015" name="Sci. Rep.">
        <title>Genome of the facultative scuticociliatosis pathogen Pseudocohnilembus persalinus provides insight into its virulence through horizontal gene transfer.</title>
        <authorList>
            <person name="Xiong J."/>
            <person name="Wang G."/>
            <person name="Cheng J."/>
            <person name="Tian M."/>
            <person name="Pan X."/>
            <person name="Warren A."/>
            <person name="Jiang C."/>
            <person name="Yuan D."/>
            <person name="Miao W."/>
        </authorList>
    </citation>
    <scope>NUCLEOTIDE SEQUENCE [LARGE SCALE GENOMIC DNA]</scope>
    <source>
        <strain evidence="4">36N120E</strain>
    </source>
</reference>
<dbReference type="InterPro" id="IPR036465">
    <property type="entry name" value="vWFA_dom_sf"/>
</dbReference>
<dbReference type="PANTHER" id="PTHR10857:SF106">
    <property type="entry name" value="C2 DOMAIN-CONTAINING PROTEIN"/>
    <property type="match status" value="1"/>
</dbReference>
<keyword evidence="5" id="KW-1185">Reference proteome</keyword>
<dbReference type="Pfam" id="PF07002">
    <property type="entry name" value="Copine"/>
    <property type="match status" value="1"/>
</dbReference>
<dbReference type="GO" id="GO:0005886">
    <property type="term" value="C:plasma membrane"/>
    <property type="evidence" value="ECO:0007669"/>
    <property type="project" value="TreeGrafter"/>
</dbReference>
<comment type="caution">
    <text evidence="4">The sequence shown here is derived from an EMBL/GenBank/DDBJ whole genome shotgun (WGS) entry which is preliminary data.</text>
</comment>
<evidence type="ECO:0000259" key="3">
    <source>
        <dbReference type="Pfam" id="PF07002"/>
    </source>
</evidence>
<dbReference type="InterPro" id="IPR045052">
    <property type="entry name" value="Copine"/>
</dbReference>
<gene>
    <name evidence="4" type="ORF">PPERSA_03037</name>
</gene>
<evidence type="ECO:0000256" key="1">
    <source>
        <dbReference type="ARBA" id="ARBA00009048"/>
    </source>
</evidence>
<feature type="domain" description="Copine C-terminal" evidence="3">
    <location>
        <begin position="140"/>
        <end position="349"/>
    </location>
</feature>
<protein>
    <submittedName>
        <fullName evidence="4">C2 domain</fullName>
    </submittedName>
</protein>
<dbReference type="Gene3D" id="2.60.40.150">
    <property type="entry name" value="C2 domain"/>
    <property type="match status" value="1"/>
</dbReference>
<dbReference type="GO" id="GO:0005544">
    <property type="term" value="F:calcium-dependent phospholipid binding"/>
    <property type="evidence" value="ECO:0007669"/>
    <property type="project" value="InterPro"/>
</dbReference>
<comment type="similarity">
    <text evidence="1">Belongs to the copine family.</text>
</comment>
<feature type="domain" description="C2" evidence="2">
    <location>
        <begin position="15"/>
        <end position="76"/>
    </location>
</feature>
<dbReference type="InParanoid" id="A0A0V0QEY7"/>
<organism evidence="4 5">
    <name type="scientific">Pseudocohnilembus persalinus</name>
    <name type="common">Ciliate</name>
    <dbReference type="NCBI Taxonomy" id="266149"/>
    <lineage>
        <taxon>Eukaryota</taxon>
        <taxon>Sar</taxon>
        <taxon>Alveolata</taxon>
        <taxon>Ciliophora</taxon>
        <taxon>Intramacronucleata</taxon>
        <taxon>Oligohymenophorea</taxon>
        <taxon>Scuticociliatia</taxon>
        <taxon>Philasterida</taxon>
        <taxon>Pseudocohnilembidae</taxon>
        <taxon>Pseudocohnilembus</taxon>
    </lineage>
</organism>